<proteinExistence type="predicted"/>
<evidence type="ECO:0000313" key="2">
    <source>
        <dbReference type="WBParaSite" id="SVE_0832700.1"/>
    </source>
</evidence>
<dbReference type="WBParaSite" id="SVE_0832700.1">
    <property type="protein sequence ID" value="SVE_0832700.1"/>
    <property type="gene ID" value="SVE_0832700"/>
</dbReference>
<reference evidence="1" key="1">
    <citation type="submission" date="2014-07" db="EMBL/GenBank/DDBJ databases">
        <authorList>
            <person name="Martin A.A"/>
            <person name="De Silva N."/>
        </authorList>
    </citation>
    <scope>NUCLEOTIDE SEQUENCE</scope>
</reference>
<dbReference type="AlphaFoldDB" id="A0A0K0FHG4"/>
<dbReference type="Proteomes" id="UP000035680">
    <property type="component" value="Unassembled WGS sequence"/>
</dbReference>
<protein>
    <submittedName>
        <fullName evidence="2">Uncharacterized protein</fullName>
    </submittedName>
</protein>
<evidence type="ECO:0000313" key="1">
    <source>
        <dbReference type="Proteomes" id="UP000035680"/>
    </source>
</evidence>
<keyword evidence="1" id="KW-1185">Reference proteome</keyword>
<sequence>MNLDISNDAAVIKFLDKYVTCLLYNNNEELHNIVTKFQTHTCPSMYCLKRKLKPIPENKLKVPASKIKQRDKNYKFVNCRFGYPKKPRKETTIFRMNSSLEAIMEISNRPQKAYELKRDVGEEKIIFYNPTVAMIFQSNTDLTFNGL</sequence>
<organism evidence="1 2">
    <name type="scientific">Strongyloides venezuelensis</name>
    <name type="common">Threadworm</name>
    <dbReference type="NCBI Taxonomy" id="75913"/>
    <lineage>
        <taxon>Eukaryota</taxon>
        <taxon>Metazoa</taxon>
        <taxon>Ecdysozoa</taxon>
        <taxon>Nematoda</taxon>
        <taxon>Chromadorea</taxon>
        <taxon>Rhabditida</taxon>
        <taxon>Tylenchina</taxon>
        <taxon>Panagrolaimomorpha</taxon>
        <taxon>Strongyloidoidea</taxon>
        <taxon>Strongyloididae</taxon>
        <taxon>Strongyloides</taxon>
    </lineage>
</organism>
<reference evidence="2" key="2">
    <citation type="submission" date="2015-08" db="UniProtKB">
        <authorList>
            <consortium name="WormBaseParasite"/>
        </authorList>
    </citation>
    <scope>IDENTIFICATION</scope>
</reference>
<accession>A0A0K0FHG4</accession>
<dbReference type="STRING" id="75913.A0A0K0FHG4"/>
<name>A0A0K0FHG4_STRVS</name>